<name>A0ABD1WIZ4_9LAMI</name>
<evidence type="ECO:0000256" key="2">
    <source>
        <dbReference type="ARBA" id="ARBA00022581"/>
    </source>
</evidence>
<comment type="caution">
    <text evidence="11">The sequence shown here is derived from an EMBL/GenBank/DDBJ whole genome shotgun (WGS) entry which is preliminary data.</text>
</comment>
<protein>
    <submittedName>
        <fullName evidence="11">Cysteine-rich repeat secretory protein 39</fullName>
    </submittedName>
</protein>
<keyword evidence="3" id="KW-0732">Signal</keyword>
<keyword evidence="4" id="KW-0677">Repeat</keyword>
<comment type="subcellular location">
    <subcellularLocation>
        <location evidence="7">Cell junction</location>
        <location evidence="7">Plasmodesma</location>
    </subcellularLocation>
    <subcellularLocation>
        <location evidence="1">Cell membrane</location>
        <topology evidence="1">Single-pass type I membrane protein</topology>
    </subcellularLocation>
</comment>
<keyword evidence="6" id="KW-1015">Disulfide bond</keyword>
<dbReference type="InterPro" id="IPR002902">
    <property type="entry name" value="GNK2"/>
</dbReference>
<keyword evidence="9" id="KW-0472">Membrane</keyword>
<organism evidence="11 12">
    <name type="scientific">Forsythia ovata</name>
    <dbReference type="NCBI Taxonomy" id="205694"/>
    <lineage>
        <taxon>Eukaryota</taxon>
        <taxon>Viridiplantae</taxon>
        <taxon>Streptophyta</taxon>
        <taxon>Embryophyta</taxon>
        <taxon>Tracheophyta</taxon>
        <taxon>Spermatophyta</taxon>
        <taxon>Magnoliopsida</taxon>
        <taxon>eudicotyledons</taxon>
        <taxon>Gunneridae</taxon>
        <taxon>Pentapetalae</taxon>
        <taxon>asterids</taxon>
        <taxon>lamiids</taxon>
        <taxon>Lamiales</taxon>
        <taxon>Oleaceae</taxon>
        <taxon>Forsythieae</taxon>
        <taxon>Forsythia</taxon>
    </lineage>
</organism>
<evidence type="ECO:0000256" key="4">
    <source>
        <dbReference type="ARBA" id="ARBA00022737"/>
    </source>
</evidence>
<dbReference type="GO" id="GO:0009506">
    <property type="term" value="C:plasmodesma"/>
    <property type="evidence" value="ECO:0007669"/>
    <property type="project" value="UniProtKB-SubCell"/>
</dbReference>
<accession>A0ABD1WIZ4</accession>
<dbReference type="Gene3D" id="3.30.430.20">
    <property type="entry name" value="Gnk2 domain, C-X8-C-X2-C motif"/>
    <property type="match status" value="1"/>
</dbReference>
<comment type="similarity">
    <text evidence="8">Belongs to the cysteine-rich repeat secretory protein family. Plasmodesmata-located proteins (PDLD) subfamily.</text>
</comment>
<feature type="transmembrane region" description="Helical" evidence="9">
    <location>
        <begin position="141"/>
        <end position="161"/>
    </location>
</feature>
<gene>
    <name evidence="11" type="ORF">Fot_10960</name>
</gene>
<evidence type="ECO:0000256" key="7">
    <source>
        <dbReference type="ARBA" id="ARBA00024184"/>
    </source>
</evidence>
<evidence type="ECO:0000313" key="12">
    <source>
        <dbReference type="Proteomes" id="UP001604277"/>
    </source>
</evidence>
<dbReference type="PANTHER" id="PTHR32080">
    <property type="entry name" value="ANTIFUNGAL PROTEIN GINKBILOBIN-2-LIKE"/>
    <property type="match status" value="1"/>
</dbReference>
<evidence type="ECO:0000256" key="8">
    <source>
        <dbReference type="ARBA" id="ARBA00038393"/>
    </source>
</evidence>
<dbReference type="PANTHER" id="PTHR32080:SF58">
    <property type="entry name" value="CYSTEINE-RICH REPEAT SECRETORY PROTEIN 39-LIKE"/>
    <property type="match status" value="1"/>
</dbReference>
<evidence type="ECO:0000256" key="3">
    <source>
        <dbReference type="ARBA" id="ARBA00022729"/>
    </source>
</evidence>
<dbReference type="Proteomes" id="UP001604277">
    <property type="component" value="Unassembled WGS sequence"/>
</dbReference>
<dbReference type="InterPro" id="IPR051378">
    <property type="entry name" value="Cell2Cell_Antifungal"/>
</dbReference>
<evidence type="ECO:0000256" key="5">
    <source>
        <dbReference type="ARBA" id="ARBA00022949"/>
    </source>
</evidence>
<keyword evidence="9" id="KW-0812">Transmembrane</keyword>
<feature type="domain" description="Gnk2-homologous" evidence="10">
    <location>
        <begin position="23"/>
        <end position="122"/>
    </location>
</feature>
<keyword evidence="5" id="KW-0965">Cell junction</keyword>
<dbReference type="CDD" id="cd23509">
    <property type="entry name" value="Gnk2-like"/>
    <property type="match status" value="1"/>
</dbReference>
<proteinExistence type="inferred from homology"/>
<dbReference type="EMBL" id="JBFOLJ010000003">
    <property type="protein sequence ID" value="KAL2549430.1"/>
    <property type="molecule type" value="Genomic_DNA"/>
</dbReference>
<sequence length="195" mass="21693">MPARIQLSGCYIHYQPDEVETSRVQFLHKTCSKHKVKKGRFEELKYEALAAVENGVLSGNRFYETAYELIHVMAQCEENLGACECGECVSSAAQIAEEECKYSISGEVYLDSCFISYKYQGDEFGSYSDQDDKEEGGSTKLIAIVIGGITAFSLGIAFCLLMRSCGKKKEVIFTDQHKRKESAAVVRKHDPVNAA</sequence>
<evidence type="ECO:0000256" key="6">
    <source>
        <dbReference type="ARBA" id="ARBA00023157"/>
    </source>
</evidence>
<evidence type="ECO:0000259" key="10">
    <source>
        <dbReference type="PROSITE" id="PS51473"/>
    </source>
</evidence>
<dbReference type="AlphaFoldDB" id="A0ABD1WIZ4"/>
<dbReference type="Pfam" id="PF01657">
    <property type="entry name" value="Stress-antifung"/>
    <property type="match status" value="1"/>
</dbReference>
<keyword evidence="12" id="KW-1185">Reference proteome</keyword>
<dbReference type="GO" id="GO:0005886">
    <property type="term" value="C:plasma membrane"/>
    <property type="evidence" value="ECO:0007669"/>
    <property type="project" value="UniProtKB-SubCell"/>
</dbReference>
<evidence type="ECO:0000256" key="9">
    <source>
        <dbReference type="SAM" id="Phobius"/>
    </source>
</evidence>
<evidence type="ECO:0000256" key="1">
    <source>
        <dbReference type="ARBA" id="ARBA00004251"/>
    </source>
</evidence>
<dbReference type="PROSITE" id="PS51473">
    <property type="entry name" value="GNK2"/>
    <property type="match status" value="1"/>
</dbReference>
<keyword evidence="9" id="KW-1133">Transmembrane helix</keyword>
<keyword evidence="2" id="KW-0945">Host-virus interaction</keyword>
<evidence type="ECO:0000313" key="11">
    <source>
        <dbReference type="EMBL" id="KAL2549430.1"/>
    </source>
</evidence>
<dbReference type="InterPro" id="IPR038408">
    <property type="entry name" value="GNK2_sf"/>
</dbReference>
<reference evidence="12" key="1">
    <citation type="submission" date="2024-07" db="EMBL/GenBank/DDBJ databases">
        <title>Two chromosome-level genome assemblies of Korean endemic species Abeliophyllum distichum and Forsythia ovata (Oleaceae).</title>
        <authorList>
            <person name="Jang H."/>
        </authorList>
    </citation>
    <scope>NUCLEOTIDE SEQUENCE [LARGE SCALE GENOMIC DNA]</scope>
</reference>